<evidence type="ECO:0000313" key="12">
    <source>
        <dbReference type="EMBL" id="CAR29321.1"/>
    </source>
</evidence>
<dbReference type="GO" id="GO:0005763">
    <property type="term" value="C:mitochondrial small ribosomal subunit"/>
    <property type="evidence" value="ECO:0007669"/>
    <property type="project" value="TreeGrafter"/>
</dbReference>
<dbReference type="Gene3D" id="3.10.290.10">
    <property type="entry name" value="RNA-binding S4 domain"/>
    <property type="match status" value="1"/>
</dbReference>
<dbReference type="PROSITE" id="PS50889">
    <property type="entry name" value="S4"/>
    <property type="match status" value="1"/>
</dbReference>
<dbReference type="InterPro" id="IPR036986">
    <property type="entry name" value="S4_RNA-bd_sf"/>
</dbReference>
<dbReference type="PANTHER" id="PTHR11831:SF4">
    <property type="entry name" value="SMALL RIBOSOMAL SUBUNIT PROTEIN US4M"/>
    <property type="match status" value="1"/>
</dbReference>
<evidence type="ECO:0000256" key="4">
    <source>
        <dbReference type="ARBA" id="ARBA00022884"/>
    </source>
</evidence>
<evidence type="ECO:0000256" key="3">
    <source>
        <dbReference type="ARBA" id="ARBA00022730"/>
    </source>
</evidence>
<dbReference type="PROSITE" id="PS00632">
    <property type="entry name" value="RIBOSOMAL_S4"/>
    <property type="match status" value="1"/>
</dbReference>
<dbReference type="GO" id="GO:0042274">
    <property type="term" value="P:ribosomal small subunit biogenesis"/>
    <property type="evidence" value="ECO:0007669"/>
    <property type="project" value="TreeGrafter"/>
</dbReference>
<dbReference type="FunCoup" id="C5DZN7">
    <property type="interactions" value="159"/>
</dbReference>
<evidence type="ECO:0000256" key="6">
    <source>
        <dbReference type="ARBA" id="ARBA00023128"/>
    </source>
</evidence>
<dbReference type="Proteomes" id="UP000008536">
    <property type="component" value="Chromosome G"/>
</dbReference>
<comment type="function">
    <text evidence="8">Component of the mitochondrial ribosome (mitoribosome), a dedicated translation machinery responsible for the synthesis of mitochondrial genome-encoded proteins, including at least some of the essential transmembrane subunits of the mitochondrial respiratory chain. The mitoribosomes are attached to the mitochondrial inner membrane and translation products are cotranslationally integrated into the membrane.</text>
</comment>
<keyword evidence="4 10" id="KW-0694">RNA-binding</keyword>
<evidence type="ECO:0000256" key="7">
    <source>
        <dbReference type="ARBA" id="ARBA00023274"/>
    </source>
</evidence>
<dbReference type="CDD" id="cd00165">
    <property type="entry name" value="S4"/>
    <property type="match status" value="1"/>
</dbReference>
<dbReference type="SUPFAM" id="SSF55174">
    <property type="entry name" value="Alpha-L RNA-binding motif"/>
    <property type="match status" value="1"/>
</dbReference>
<evidence type="ECO:0000256" key="2">
    <source>
        <dbReference type="ARBA" id="ARBA00007465"/>
    </source>
</evidence>
<dbReference type="AlphaFoldDB" id="C5DZN7"/>
<evidence type="ECO:0000313" key="13">
    <source>
        <dbReference type="Proteomes" id="UP000008536"/>
    </source>
</evidence>
<feature type="domain" description="RNA-binding S4" evidence="11">
    <location>
        <begin position="103"/>
        <end position="166"/>
    </location>
</feature>
<accession>C5DZN7</accession>
<dbReference type="InterPro" id="IPR018079">
    <property type="entry name" value="Ribosomal_uS4_CS"/>
</dbReference>
<dbReference type="InterPro" id="IPR022801">
    <property type="entry name" value="Ribosomal_uS4"/>
</dbReference>
<proteinExistence type="inferred from homology"/>
<evidence type="ECO:0000256" key="9">
    <source>
        <dbReference type="ARBA" id="ARBA00071419"/>
    </source>
</evidence>
<dbReference type="KEGG" id="zro:ZYRO0G05918g"/>
<dbReference type="FunFam" id="3.10.290.10:FF:000025">
    <property type="entry name" value="30S ribosomal subunit S4"/>
    <property type="match status" value="1"/>
</dbReference>
<reference evidence="12 13" key="1">
    <citation type="journal article" date="2009" name="Genome Res.">
        <title>Comparative genomics of protoploid Saccharomycetaceae.</title>
        <authorList>
            <consortium name="The Genolevures Consortium"/>
            <person name="Souciet J.-L."/>
            <person name="Dujon B."/>
            <person name="Gaillardin C."/>
            <person name="Johnston M."/>
            <person name="Baret P.V."/>
            <person name="Cliften P."/>
            <person name="Sherman D.J."/>
            <person name="Weissenbach J."/>
            <person name="Westhof E."/>
            <person name="Wincker P."/>
            <person name="Jubin C."/>
            <person name="Poulain J."/>
            <person name="Barbe V."/>
            <person name="Segurens B."/>
            <person name="Artiguenave F."/>
            <person name="Anthouard V."/>
            <person name="Vacherie B."/>
            <person name="Val M.-E."/>
            <person name="Fulton R.S."/>
            <person name="Minx P."/>
            <person name="Wilson R."/>
            <person name="Durrens P."/>
            <person name="Jean G."/>
            <person name="Marck C."/>
            <person name="Martin T."/>
            <person name="Nikolski M."/>
            <person name="Rolland T."/>
            <person name="Seret M.-L."/>
            <person name="Casaregola S."/>
            <person name="Despons L."/>
            <person name="Fairhead C."/>
            <person name="Fischer G."/>
            <person name="Lafontaine I."/>
            <person name="Leh V."/>
            <person name="Lemaire M."/>
            <person name="de Montigny J."/>
            <person name="Neuveglise C."/>
            <person name="Thierry A."/>
            <person name="Blanc-Lenfle I."/>
            <person name="Bleykasten C."/>
            <person name="Diffels J."/>
            <person name="Fritsch E."/>
            <person name="Frangeul L."/>
            <person name="Goeffon A."/>
            <person name="Jauniaux N."/>
            <person name="Kachouri-Lafond R."/>
            <person name="Payen C."/>
            <person name="Potier S."/>
            <person name="Pribylova L."/>
            <person name="Ozanne C."/>
            <person name="Richard G.-F."/>
            <person name="Sacerdot C."/>
            <person name="Straub M.-L."/>
            <person name="Talla E."/>
        </authorList>
    </citation>
    <scope>NUCLEOTIDE SEQUENCE [LARGE SCALE GENOMIC DNA]</scope>
    <source>
        <strain evidence="12 13">ATCC 2623 / CBS 732 / BCRC 21506 / NBRC 1130 / NCYC 568 / NRRL Y-229</strain>
    </source>
</reference>
<organism evidence="12 13">
    <name type="scientific">Zygosaccharomyces rouxii (strain ATCC 2623 / CBS 732 / NBRC 1130 / NCYC 568 / NRRL Y-229)</name>
    <dbReference type="NCBI Taxonomy" id="559307"/>
    <lineage>
        <taxon>Eukaryota</taxon>
        <taxon>Fungi</taxon>
        <taxon>Dikarya</taxon>
        <taxon>Ascomycota</taxon>
        <taxon>Saccharomycotina</taxon>
        <taxon>Saccharomycetes</taxon>
        <taxon>Saccharomycetales</taxon>
        <taxon>Saccharomycetaceae</taxon>
        <taxon>Zygosaccharomyces</taxon>
    </lineage>
</organism>
<dbReference type="SMART" id="SM00363">
    <property type="entry name" value="S4"/>
    <property type="match status" value="1"/>
</dbReference>
<name>C5DZN7_ZYGRC</name>
<comment type="subcellular location">
    <subcellularLocation>
        <location evidence="1">Mitochondrion</location>
    </subcellularLocation>
</comment>
<dbReference type="STRING" id="559307.C5DZN7"/>
<dbReference type="EMBL" id="CU928179">
    <property type="protein sequence ID" value="CAR29321.1"/>
    <property type="molecule type" value="Genomic_DNA"/>
</dbReference>
<keyword evidence="7" id="KW-0687">Ribonucleoprotein</keyword>
<comment type="similarity">
    <text evidence="2">Belongs to the universal ribosomal protein uS4 family.</text>
</comment>
<keyword evidence="5" id="KW-0689">Ribosomal protein</keyword>
<dbReference type="HOGENOM" id="CLU_026386_0_0_1"/>
<dbReference type="Pfam" id="PF01479">
    <property type="entry name" value="S4"/>
    <property type="match status" value="1"/>
</dbReference>
<evidence type="ECO:0000256" key="5">
    <source>
        <dbReference type="ARBA" id="ARBA00022980"/>
    </source>
</evidence>
<keyword evidence="6" id="KW-0496">Mitochondrion</keyword>
<evidence type="ECO:0000256" key="1">
    <source>
        <dbReference type="ARBA" id="ARBA00004173"/>
    </source>
</evidence>
<keyword evidence="3 10" id="KW-0699">rRNA-binding</keyword>
<dbReference type="PANTHER" id="PTHR11831">
    <property type="entry name" value="30S 40S RIBOSOMAL PROTEIN"/>
    <property type="match status" value="1"/>
</dbReference>
<keyword evidence="13" id="KW-1185">Reference proteome</keyword>
<dbReference type="InterPro" id="IPR002942">
    <property type="entry name" value="S4_RNA-bd"/>
</dbReference>
<gene>
    <name evidence="12" type="ordered locus">ZYRO0G05918g</name>
</gene>
<sequence length="479" mass="55690">MPRRATLLKSLSRGRVRTSFNKYNLFNLYKKGQVDFRSKTLYQQKWTAKQETRAYHGEHLTEKRWQFFFNPKLDSVAQLDASLKGGKEEETPFLLQTFAVLEKRLDFAVFRAMFASSVRQARQFILQGNVFVNGIKIAHPNYTLKPGDVFRVRPSKVLEALGAKKPSVQESLKVDKVQVTLWNKYVKEAKSNPRAVWNKKLNKYREMDNSNPQKQQFLEQVKDYNKDLEQQELKALNSCTPTNMLTQILTVYSKSEKEPESLTVDDFASVVNGDLKLANLALECFQEVNKSKEFTKESLQNGKIDELSHRLLAPTEEMKNKMSDGSKVSIRSAKKHLSELTKLFSSALRESFDKRKGDQNAVDVPYDENWSSKLHYHPRIDPKELVEDEKKAQEFISLPWQQHLYGRANPKRPYFTPWKPRPFLAPFAILPHHLEISFKTCHAVYLRDPVARPGHSEVISPFDLPVHERAYMYYVRRGK</sequence>
<dbReference type="GO" id="GO:0003735">
    <property type="term" value="F:structural constituent of ribosome"/>
    <property type="evidence" value="ECO:0007669"/>
    <property type="project" value="TreeGrafter"/>
</dbReference>
<evidence type="ECO:0000259" key="11">
    <source>
        <dbReference type="SMART" id="SM00363"/>
    </source>
</evidence>
<evidence type="ECO:0000256" key="10">
    <source>
        <dbReference type="PROSITE-ProRule" id="PRU00182"/>
    </source>
</evidence>
<protein>
    <recommendedName>
        <fullName evidence="9">Small ribosomal subunit protein uS4m</fullName>
    </recommendedName>
</protein>
<dbReference type="GO" id="GO:0019843">
    <property type="term" value="F:rRNA binding"/>
    <property type="evidence" value="ECO:0007669"/>
    <property type="project" value="UniProtKB-KW"/>
</dbReference>
<evidence type="ECO:0000256" key="8">
    <source>
        <dbReference type="ARBA" id="ARBA00037226"/>
    </source>
</evidence>
<dbReference type="InParanoid" id="C5DZN7"/>